<organism evidence="2 3">
    <name type="scientific">Paragemmobacter amnigenus</name>
    <dbReference type="NCBI Taxonomy" id="2852097"/>
    <lineage>
        <taxon>Bacteria</taxon>
        <taxon>Pseudomonadati</taxon>
        <taxon>Pseudomonadota</taxon>
        <taxon>Alphaproteobacteria</taxon>
        <taxon>Rhodobacterales</taxon>
        <taxon>Paracoccaceae</taxon>
        <taxon>Paragemmobacter</taxon>
    </lineage>
</organism>
<feature type="transmembrane region" description="Helical" evidence="1">
    <location>
        <begin position="55"/>
        <end position="88"/>
    </location>
</feature>
<dbReference type="PROSITE" id="PS51257">
    <property type="entry name" value="PROKAR_LIPOPROTEIN"/>
    <property type="match status" value="1"/>
</dbReference>
<dbReference type="Proteomes" id="UP000731907">
    <property type="component" value="Unassembled WGS sequence"/>
</dbReference>
<dbReference type="EMBL" id="JAAATX020000011">
    <property type="protein sequence ID" value="MBU9699257.1"/>
    <property type="molecule type" value="Genomic_DNA"/>
</dbReference>
<keyword evidence="3" id="KW-1185">Reference proteome</keyword>
<evidence type="ECO:0000313" key="3">
    <source>
        <dbReference type="Proteomes" id="UP000731907"/>
    </source>
</evidence>
<dbReference type="RefSeq" id="WP_161763384.1">
    <property type="nucleotide sequence ID" value="NZ_JAAATX020000011.1"/>
</dbReference>
<protein>
    <submittedName>
        <fullName evidence="2">Uncharacterized protein</fullName>
    </submittedName>
</protein>
<gene>
    <name evidence="2" type="ORF">GU927_015515</name>
</gene>
<name>A0ABS6J6S7_9RHOB</name>
<accession>A0ABS6J6S7</accession>
<sequence>MRIAYLVLSVLLLLCLLPVLSTLAAGLIASAAGCRLDEGSIHSCIILGADWGGALYTAAMMGWFALVTLPFAAAVALALVLLAFVHLIRYLRR</sequence>
<keyword evidence="1" id="KW-0472">Membrane</keyword>
<keyword evidence="1" id="KW-1133">Transmembrane helix</keyword>
<evidence type="ECO:0000256" key="1">
    <source>
        <dbReference type="SAM" id="Phobius"/>
    </source>
</evidence>
<reference evidence="2 3" key="1">
    <citation type="submission" date="2021-06" db="EMBL/GenBank/DDBJ databases">
        <title>Rhodobacteraceae bacterium strain HSP-20.</title>
        <authorList>
            <person name="Chen W.-M."/>
        </authorList>
    </citation>
    <scope>NUCLEOTIDE SEQUENCE [LARGE SCALE GENOMIC DNA]</scope>
    <source>
        <strain evidence="2 3">HSP-20</strain>
    </source>
</reference>
<proteinExistence type="predicted"/>
<evidence type="ECO:0000313" key="2">
    <source>
        <dbReference type="EMBL" id="MBU9699257.1"/>
    </source>
</evidence>
<comment type="caution">
    <text evidence="2">The sequence shown here is derived from an EMBL/GenBank/DDBJ whole genome shotgun (WGS) entry which is preliminary data.</text>
</comment>
<keyword evidence="1" id="KW-0812">Transmembrane</keyword>